<dbReference type="EMBL" id="LAZR01000688">
    <property type="protein sequence ID" value="KKN60641.1"/>
    <property type="molecule type" value="Genomic_DNA"/>
</dbReference>
<sequence length="817" mass="92201">MVIKEEFEKSSIEVLHRDKARIASVVTIETTPRIEKLRNMYLERRYSVSIEKMRIETRSMKETEGEPIEIRRAKVFAAYARELPIGIFPDELIVGCAGNNPRCRYIDPEELERIDAGVEVDHYFKNYNKSLIDEDRKILKEELIPYWKGEGDWEKTRHGRNYRLIPPEMFNLMVEDPEEIPPKMSLIYTPGRGLVEGWQIGHNSIGYNKVLKKGFLGVKRDAKERLARLDLTNHDELKKASFLQGVILAMEAASEIGKRFAARARKLAENVKDTKRREELLKIADVCDWVPANPARSFREALQSVYFARMLVMWETSHCVSHSVGRIEQFLNNYYETDIKEGKLTQEETQELIDCFLIKLSHSGHGDHVGVGGVKSNGQDATNDLSYMILEGMAHVRLVEPFISVMVHSKTPDSLLIKACQLLSLGTGHPVFINNDVQVMQMLARAIPLEHARTVSQVGCYEPVIAGYDAGDLPAGFMNLASIMELVMSNGWNHYYQKIMGLETGDPRQFKSFEELQEAFRSQVAWLVKDIMLVEKIVEQTLVELCPTPYESALIEDCIEKGLSREAGGARYNFAPMVIGTGAVDVGNSLAAVKKLVFEKGKITMDQLCNALDKNFEGYDNLLQLLSKEPKFGNDDDYVDEQVAWVSHVFAEEVKKFKNPRGGFGTTIGAPMQMYVYAGLATGALPSGRLAGEPLSDAWSPCAGTDLNGPTSVFKSHGKIDHVELLCGVTLNIRLDPEIFKGEDGIKRCMDMIRTFVDQKIFQVQINVISSETLRAAQKEPHQYRDVIVKVAGYSDYFVTLPKELQDGIIARTEHKL</sequence>
<evidence type="ECO:0000256" key="2">
    <source>
        <dbReference type="ARBA" id="ARBA00023239"/>
    </source>
</evidence>
<dbReference type="GO" id="GO:0005829">
    <property type="term" value="C:cytosol"/>
    <property type="evidence" value="ECO:0007669"/>
    <property type="project" value="TreeGrafter"/>
</dbReference>
<organism evidence="5">
    <name type="scientific">marine sediment metagenome</name>
    <dbReference type="NCBI Taxonomy" id="412755"/>
    <lineage>
        <taxon>unclassified sequences</taxon>
        <taxon>metagenomes</taxon>
        <taxon>ecological metagenomes</taxon>
    </lineage>
</organism>
<dbReference type="InterPro" id="IPR004184">
    <property type="entry name" value="PFL_dom"/>
</dbReference>
<dbReference type="PROSITE" id="PS51149">
    <property type="entry name" value="GLY_RADICAL_2"/>
    <property type="match status" value="1"/>
</dbReference>
<keyword evidence="1" id="KW-0556">Organic radical</keyword>
<gene>
    <name evidence="5" type="ORF">LCGC14_0529910</name>
</gene>
<reference evidence="5" key="1">
    <citation type="journal article" date="2015" name="Nature">
        <title>Complex archaea that bridge the gap between prokaryotes and eukaryotes.</title>
        <authorList>
            <person name="Spang A."/>
            <person name="Saw J.H."/>
            <person name="Jorgensen S.L."/>
            <person name="Zaremba-Niedzwiedzka K."/>
            <person name="Martijn J."/>
            <person name="Lind A.E."/>
            <person name="van Eijk R."/>
            <person name="Schleper C."/>
            <person name="Guy L."/>
            <person name="Ettema T.J."/>
        </authorList>
    </citation>
    <scope>NUCLEOTIDE SEQUENCE</scope>
</reference>
<feature type="domain" description="PFL" evidence="4">
    <location>
        <begin position="32"/>
        <end position="690"/>
    </location>
</feature>
<evidence type="ECO:0000259" key="4">
    <source>
        <dbReference type="PROSITE" id="PS51554"/>
    </source>
</evidence>
<dbReference type="PROSITE" id="PS51554">
    <property type="entry name" value="PFL"/>
    <property type="match status" value="1"/>
</dbReference>
<dbReference type="SUPFAM" id="SSF51998">
    <property type="entry name" value="PFL-like glycyl radical enzymes"/>
    <property type="match status" value="1"/>
</dbReference>
<keyword evidence="2" id="KW-0456">Lyase</keyword>
<dbReference type="InterPro" id="IPR001150">
    <property type="entry name" value="Gly_radical"/>
</dbReference>
<evidence type="ECO:0000313" key="5">
    <source>
        <dbReference type="EMBL" id="KKN60641.1"/>
    </source>
</evidence>
<dbReference type="GO" id="GO:0016829">
    <property type="term" value="F:lyase activity"/>
    <property type="evidence" value="ECO:0007669"/>
    <property type="project" value="UniProtKB-KW"/>
</dbReference>
<evidence type="ECO:0008006" key="6">
    <source>
        <dbReference type="Google" id="ProtNLM"/>
    </source>
</evidence>
<evidence type="ECO:0000259" key="3">
    <source>
        <dbReference type="PROSITE" id="PS51149"/>
    </source>
</evidence>
<dbReference type="Pfam" id="PF02901">
    <property type="entry name" value="PFL-like"/>
    <property type="match status" value="1"/>
</dbReference>
<dbReference type="Pfam" id="PF01228">
    <property type="entry name" value="Gly_radical"/>
    <property type="match status" value="1"/>
</dbReference>
<name>A0A0F9UHC7_9ZZZZ</name>
<comment type="caution">
    <text evidence="5">The sequence shown here is derived from an EMBL/GenBank/DDBJ whole genome shotgun (WGS) entry which is preliminary data.</text>
</comment>
<dbReference type="AlphaFoldDB" id="A0A0F9UHC7"/>
<dbReference type="PANTHER" id="PTHR43641">
    <property type="entry name" value="FORMATE ACETYLTRANSFERASE 3-RELATED"/>
    <property type="match status" value="1"/>
</dbReference>
<accession>A0A0F9UHC7</accession>
<dbReference type="PANTHER" id="PTHR43641:SF2">
    <property type="entry name" value="DEHYDRATASE YBIW-RELATED"/>
    <property type="match status" value="1"/>
</dbReference>
<dbReference type="InterPro" id="IPR051215">
    <property type="entry name" value="GRE"/>
</dbReference>
<evidence type="ECO:0000256" key="1">
    <source>
        <dbReference type="ARBA" id="ARBA00022818"/>
    </source>
</evidence>
<feature type="domain" description="Glycine radical" evidence="3">
    <location>
        <begin position="697"/>
        <end position="817"/>
    </location>
</feature>
<protein>
    <recommendedName>
        <fullName evidence="6">Pyruvate formate-lyase</fullName>
    </recommendedName>
</protein>
<dbReference type="Gene3D" id="3.20.70.20">
    <property type="match status" value="1"/>
</dbReference>
<proteinExistence type="predicted"/>